<reference evidence="2 3" key="1">
    <citation type="journal article" date="2019" name="Emerg. Microbes Infect.">
        <title>Comprehensive subspecies identification of 175 nontuberculous mycobacteria species based on 7547 genomic profiles.</title>
        <authorList>
            <person name="Matsumoto Y."/>
            <person name="Kinjo T."/>
            <person name="Motooka D."/>
            <person name="Nabeya D."/>
            <person name="Jung N."/>
            <person name="Uechi K."/>
            <person name="Horii T."/>
            <person name="Iida T."/>
            <person name="Fujita J."/>
            <person name="Nakamura S."/>
        </authorList>
    </citation>
    <scope>NUCLEOTIDE SEQUENCE [LARGE SCALE GENOMIC DNA]</scope>
    <source>
        <strain evidence="2 3">JCM 14738</strain>
    </source>
</reference>
<dbReference type="Pfam" id="PF02470">
    <property type="entry name" value="MlaD"/>
    <property type="match status" value="1"/>
</dbReference>
<dbReference type="EMBL" id="AP022613">
    <property type="protein sequence ID" value="BBZ38855.1"/>
    <property type="molecule type" value="Genomic_DNA"/>
</dbReference>
<dbReference type="InterPro" id="IPR052336">
    <property type="entry name" value="MlaD_Phospholipid_Transporter"/>
</dbReference>
<name>A0A1X1TN37_9MYCO</name>
<proteinExistence type="predicted"/>
<sequence>MTASSRTRTLLGLGTLAVLTVTGCTFHGLNSLPLPGAVGNGPNANIYHVEIANVGTLESNSPVMIHDVIVGSVGKMTFQSWHADVEVRVKPGTVIPANAEATVGQTSLLGSMHLELDPPADQPPAAPLKPGATIPLSKSSSYPSTEQTLASLSAVVNTGGLGQVGDIIHNFNTALSGHQDAVRDLITRLDRFVTVLNNQRDALVASIEQLNRLTATLGGQRDVITEALRKLPPALEVLIAEKPRIINALNKLRVFADTAAAVVNDTQADLVKNLKNLEPTMHALADVGPGIDDALVEFLVFPYGQNLIDRGLKGDYMNLFAVGDITVPRLKKTALLGTRWGLEGAQIVPAPGDPGYDWYYTNNPLYVGVQSVPPSGVTVPPPPPPLGPMVLTPGGPVPSSPPPPSVPLSLTQPPPWAVLPNPAAPQPPSGPVPAAPNSPPAPVFPPMDEGDR</sequence>
<feature type="compositionally biased region" description="Pro residues" evidence="1">
    <location>
        <begin position="395"/>
        <end position="445"/>
    </location>
</feature>
<dbReference type="STRING" id="44010.AWC00_05500"/>
<dbReference type="AlphaFoldDB" id="A0A1X1TN37"/>
<dbReference type="NCBIfam" id="TIGR00996">
    <property type="entry name" value="Mtu_fam_mce"/>
    <property type="match status" value="1"/>
</dbReference>
<gene>
    <name evidence="2" type="ORF">MCNS_19180</name>
</gene>
<dbReference type="PROSITE" id="PS51257">
    <property type="entry name" value="PROKAR_LIPOPROTEIN"/>
    <property type="match status" value="1"/>
</dbReference>
<evidence type="ECO:0000256" key="1">
    <source>
        <dbReference type="SAM" id="MobiDB-lite"/>
    </source>
</evidence>
<evidence type="ECO:0000313" key="2">
    <source>
        <dbReference type="EMBL" id="BBZ38855.1"/>
    </source>
</evidence>
<dbReference type="InterPro" id="IPR024516">
    <property type="entry name" value="Mce_C"/>
</dbReference>
<dbReference type="RefSeq" id="WP_085231642.1">
    <property type="nucleotide sequence ID" value="NZ_AP022613.1"/>
</dbReference>
<dbReference type="InterPro" id="IPR005693">
    <property type="entry name" value="Mce"/>
</dbReference>
<dbReference type="GO" id="GO:0005576">
    <property type="term" value="C:extracellular region"/>
    <property type="evidence" value="ECO:0007669"/>
    <property type="project" value="TreeGrafter"/>
</dbReference>
<organism evidence="2 3">
    <name type="scientific">Mycobacterium conspicuum</name>
    <dbReference type="NCBI Taxonomy" id="44010"/>
    <lineage>
        <taxon>Bacteria</taxon>
        <taxon>Bacillati</taxon>
        <taxon>Actinomycetota</taxon>
        <taxon>Actinomycetes</taxon>
        <taxon>Mycobacteriales</taxon>
        <taxon>Mycobacteriaceae</taxon>
        <taxon>Mycobacterium</taxon>
    </lineage>
</organism>
<dbReference type="PANTHER" id="PTHR33371">
    <property type="entry name" value="INTERMEMBRANE PHOSPHOLIPID TRANSPORT SYSTEM BINDING PROTEIN MLAD-RELATED"/>
    <property type="match status" value="1"/>
</dbReference>
<accession>A0A1X1TN37</accession>
<evidence type="ECO:0000313" key="3">
    <source>
        <dbReference type="Proteomes" id="UP000467385"/>
    </source>
</evidence>
<protein>
    <submittedName>
        <fullName evidence="2">Mammalian cell entry protein</fullName>
    </submittedName>
</protein>
<dbReference type="Pfam" id="PF11887">
    <property type="entry name" value="Mce4_CUP1"/>
    <property type="match status" value="1"/>
</dbReference>
<dbReference type="InterPro" id="IPR003399">
    <property type="entry name" value="Mce/MlaD"/>
</dbReference>
<dbReference type="PANTHER" id="PTHR33371:SF15">
    <property type="entry name" value="LIPOPROTEIN LPRN"/>
    <property type="match status" value="1"/>
</dbReference>
<keyword evidence="3" id="KW-1185">Reference proteome</keyword>
<feature type="region of interest" description="Disordered" evidence="1">
    <location>
        <begin position="378"/>
        <end position="452"/>
    </location>
</feature>
<dbReference type="Proteomes" id="UP000467385">
    <property type="component" value="Chromosome"/>
</dbReference>
<dbReference type="OrthoDB" id="9774928at2"/>